<gene>
    <name evidence="3" type="ORF">EOI86_06075</name>
</gene>
<accession>A0A3S2WUI6</accession>
<evidence type="ECO:0000313" key="3">
    <source>
        <dbReference type="EMBL" id="RVU38831.1"/>
    </source>
</evidence>
<dbReference type="PANTHER" id="PTHR42760:SF115">
    <property type="entry name" value="3-OXOACYL-[ACYL-CARRIER-PROTEIN] REDUCTASE FABG"/>
    <property type="match status" value="1"/>
</dbReference>
<dbReference type="Pfam" id="PF13561">
    <property type="entry name" value="adh_short_C2"/>
    <property type="match status" value="1"/>
</dbReference>
<evidence type="ECO:0000256" key="2">
    <source>
        <dbReference type="ARBA" id="ARBA00023002"/>
    </source>
</evidence>
<dbReference type="NCBIfam" id="NF005559">
    <property type="entry name" value="PRK07231.1"/>
    <property type="match status" value="1"/>
</dbReference>
<name>A0A3S2WUI6_9PROT</name>
<comment type="caution">
    <text evidence="3">The sequence shown here is derived from an EMBL/GenBank/DDBJ whole genome shotgun (WGS) entry which is preliminary data.</text>
</comment>
<dbReference type="FunFam" id="3.40.50.720:FF:000084">
    <property type="entry name" value="Short-chain dehydrogenase reductase"/>
    <property type="match status" value="1"/>
</dbReference>
<organism evidence="3 4">
    <name type="scientific">Hwanghaeella grinnelliae</name>
    <dbReference type="NCBI Taxonomy" id="2500179"/>
    <lineage>
        <taxon>Bacteria</taxon>
        <taxon>Pseudomonadati</taxon>
        <taxon>Pseudomonadota</taxon>
        <taxon>Alphaproteobacteria</taxon>
        <taxon>Rhodospirillales</taxon>
        <taxon>Rhodospirillaceae</taxon>
        <taxon>Hwanghaeella</taxon>
    </lineage>
</organism>
<dbReference type="RefSeq" id="WP_127764202.1">
    <property type="nucleotide sequence ID" value="NZ_SADE01000001.1"/>
</dbReference>
<dbReference type="AlphaFoldDB" id="A0A3S2WUI6"/>
<dbReference type="PANTHER" id="PTHR42760">
    <property type="entry name" value="SHORT-CHAIN DEHYDROGENASES/REDUCTASES FAMILY MEMBER"/>
    <property type="match status" value="1"/>
</dbReference>
<dbReference type="InterPro" id="IPR036291">
    <property type="entry name" value="NAD(P)-bd_dom_sf"/>
</dbReference>
<evidence type="ECO:0000256" key="1">
    <source>
        <dbReference type="ARBA" id="ARBA00006484"/>
    </source>
</evidence>
<dbReference type="SUPFAM" id="SSF51735">
    <property type="entry name" value="NAD(P)-binding Rossmann-fold domains"/>
    <property type="match status" value="1"/>
</dbReference>
<dbReference type="Proteomes" id="UP000287447">
    <property type="component" value="Unassembled WGS sequence"/>
</dbReference>
<protein>
    <submittedName>
        <fullName evidence="3">Glucose 1-dehydrogenase</fullName>
        <ecNumber evidence="3">1.1.1.47</ecNumber>
    </submittedName>
</protein>
<dbReference type="GO" id="GO:0047936">
    <property type="term" value="F:glucose 1-dehydrogenase [NAD(P)+] activity"/>
    <property type="evidence" value="ECO:0007669"/>
    <property type="project" value="UniProtKB-EC"/>
</dbReference>
<dbReference type="EC" id="1.1.1.47" evidence="3"/>
<dbReference type="PROSITE" id="PS00061">
    <property type="entry name" value="ADH_SHORT"/>
    <property type="match status" value="1"/>
</dbReference>
<keyword evidence="4" id="KW-1185">Reference proteome</keyword>
<dbReference type="InterPro" id="IPR020904">
    <property type="entry name" value="Sc_DH/Rdtase_CS"/>
</dbReference>
<evidence type="ECO:0000313" key="4">
    <source>
        <dbReference type="Proteomes" id="UP000287447"/>
    </source>
</evidence>
<comment type="similarity">
    <text evidence="1">Belongs to the short-chain dehydrogenases/reductases (SDR) family.</text>
</comment>
<reference evidence="4" key="1">
    <citation type="submission" date="2019-01" db="EMBL/GenBank/DDBJ databases">
        <title>Gri0909 isolated from a small marine red alga.</title>
        <authorList>
            <person name="Kim J."/>
            <person name="Jeong S.E."/>
            <person name="Jeon C.O."/>
        </authorList>
    </citation>
    <scope>NUCLEOTIDE SEQUENCE [LARGE SCALE GENOMIC DNA]</scope>
    <source>
        <strain evidence="4">Gri0909</strain>
    </source>
</reference>
<dbReference type="InterPro" id="IPR002347">
    <property type="entry name" value="SDR_fam"/>
</dbReference>
<proteinExistence type="inferred from homology"/>
<sequence>MSNPAFDLQGRVAVVTGASRGLGRAIAVALAQAGAKLCLTARDADGLHGTQSMILENGGDCIIAEQDVRNLESIGPTLDGFVTRYGAVDILVNNAGMESVRPSIDVDEALWDSIVSTNLKGAFFWSRAVGKLMAEKGSGGAIVNQCSLTSFVGVPTAVPYGASKSGVLGMTRALATEWAPYGIRVNALAPGYFRTAMTEPFYQDGDWQQQMLNKIPQRRFGSDSDIAGAAVFLCSDAASYITGHCLPVDGGYLASI</sequence>
<dbReference type="EMBL" id="SADE01000001">
    <property type="protein sequence ID" value="RVU38831.1"/>
    <property type="molecule type" value="Genomic_DNA"/>
</dbReference>
<dbReference type="PRINTS" id="PR00080">
    <property type="entry name" value="SDRFAMILY"/>
</dbReference>
<dbReference type="Gene3D" id="3.40.50.720">
    <property type="entry name" value="NAD(P)-binding Rossmann-like Domain"/>
    <property type="match status" value="1"/>
</dbReference>
<keyword evidence="2 3" id="KW-0560">Oxidoreductase</keyword>
<dbReference type="OrthoDB" id="9796652at2"/>
<dbReference type="PRINTS" id="PR00081">
    <property type="entry name" value="GDHRDH"/>
</dbReference>